<accession>A0AAN6D1C4</accession>
<dbReference type="EMBL" id="JAHLUN010000007">
    <property type="protein sequence ID" value="KAG7764859.1"/>
    <property type="molecule type" value="Genomic_DNA"/>
</dbReference>
<organism evidence="1 4">
    <name type="scientific">Ogataea haglerorum</name>
    <dbReference type="NCBI Taxonomy" id="1937702"/>
    <lineage>
        <taxon>Eukaryota</taxon>
        <taxon>Fungi</taxon>
        <taxon>Dikarya</taxon>
        <taxon>Ascomycota</taxon>
        <taxon>Saccharomycotina</taxon>
        <taxon>Pichiomycetes</taxon>
        <taxon>Pichiales</taxon>
        <taxon>Pichiaceae</taxon>
        <taxon>Ogataea</taxon>
    </lineage>
</organism>
<keyword evidence="3" id="KW-1185">Reference proteome</keyword>
<protein>
    <submittedName>
        <fullName evidence="1">Uncharacterized protein</fullName>
    </submittedName>
</protein>
<gene>
    <name evidence="1" type="ORF">KL933_005257</name>
    <name evidence="2" type="ORF">KL946_002726</name>
</gene>
<evidence type="ECO:0000313" key="2">
    <source>
        <dbReference type="EMBL" id="KAG7764859.1"/>
    </source>
</evidence>
<dbReference type="Proteomes" id="UP000697297">
    <property type="component" value="Unassembled WGS sequence"/>
</dbReference>
<proteinExistence type="predicted"/>
<name>A0AAN6D1C4_9ASCO</name>
<dbReference type="Proteomes" id="UP000738402">
    <property type="component" value="Unassembled WGS sequence"/>
</dbReference>
<evidence type="ECO:0000313" key="1">
    <source>
        <dbReference type="EMBL" id="KAG7723935.1"/>
    </source>
</evidence>
<dbReference type="AlphaFoldDB" id="A0AAN6D1C4"/>
<dbReference type="EMBL" id="JAHLUH010000021">
    <property type="protein sequence ID" value="KAG7723935.1"/>
    <property type="molecule type" value="Genomic_DNA"/>
</dbReference>
<comment type="caution">
    <text evidence="1">The sequence shown here is derived from an EMBL/GenBank/DDBJ whole genome shotgun (WGS) entry which is preliminary data.</text>
</comment>
<sequence length="172" mass="18543">MDEGIGSPSKYLDLPVKSLGILETVTLNLASLPSPQRTQKVRQRASRVVWSPRANAIEAGATPNEIRSASESSSWPIREALFLSLATFPSKKSKNRPSKMKKMALNAIMSVSLGGGRGSSVREKIEDIDEDRLVLMLSVAAPSESEASDIADSGGGIEAFLAVRDGLWDMER</sequence>
<reference evidence="1 3" key="1">
    <citation type="journal article" date="2021" name="G3 (Bethesda)">
        <title>Genomic diversity, chromosomal rearrangements, and interspecies hybridization in the ogataea polymorpha species complex.</title>
        <authorList>
            <person name="Hanson S.J."/>
            <person name="Cinneide E.O."/>
            <person name="Salzberg L.I."/>
            <person name="Wolfe K.H."/>
            <person name="McGowan J."/>
            <person name="Fitzpatrick D.A."/>
            <person name="Matlin K."/>
        </authorList>
    </citation>
    <scope>NUCLEOTIDE SEQUENCE</scope>
    <source>
        <strain evidence="2">81-436-3</strain>
        <strain evidence="1">83-405-1</strain>
    </source>
</reference>
<evidence type="ECO:0000313" key="3">
    <source>
        <dbReference type="Proteomes" id="UP000697297"/>
    </source>
</evidence>
<evidence type="ECO:0000313" key="4">
    <source>
        <dbReference type="Proteomes" id="UP000738402"/>
    </source>
</evidence>